<feature type="domain" description="Protein kinase" evidence="8">
    <location>
        <begin position="19"/>
        <end position="286"/>
    </location>
</feature>
<feature type="region of interest" description="Disordered" evidence="6">
    <location>
        <begin position="383"/>
        <end position="423"/>
    </location>
</feature>
<keyword evidence="7" id="KW-1133">Transmembrane helix</keyword>
<dbReference type="SMART" id="SM00220">
    <property type="entry name" value="S_TKc"/>
    <property type="match status" value="1"/>
</dbReference>
<evidence type="ECO:0000256" key="6">
    <source>
        <dbReference type="SAM" id="MobiDB-lite"/>
    </source>
</evidence>
<comment type="caution">
    <text evidence="9">The sequence shown here is derived from an EMBL/GenBank/DDBJ whole genome shotgun (WGS) entry which is preliminary data.</text>
</comment>
<evidence type="ECO:0000256" key="5">
    <source>
        <dbReference type="ARBA" id="ARBA00022840"/>
    </source>
</evidence>
<keyword evidence="7" id="KW-0472">Membrane</keyword>
<dbReference type="InterPro" id="IPR000719">
    <property type="entry name" value="Prot_kinase_dom"/>
</dbReference>
<dbReference type="GO" id="GO:0005524">
    <property type="term" value="F:ATP binding"/>
    <property type="evidence" value="ECO:0007669"/>
    <property type="project" value="UniProtKB-KW"/>
</dbReference>
<protein>
    <recommendedName>
        <fullName evidence="1">non-specific serine/threonine protein kinase</fullName>
        <ecNumber evidence="1">2.7.11.1</ecNumber>
    </recommendedName>
</protein>
<evidence type="ECO:0000256" key="4">
    <source>
        <dbReference type="ARBA" id="ARBA00022777"/>
    </source>
</evidence>
<dbReference type="EMBL" id="QICN01000001">
    <property type="protein sequence ID" value="PXV71490.1"/>
    <property type="molecule type" value="Genomic_DNA"/>
</dbReference>
<keyword evidence="10" id="KW-1185">Reference proteome</keyword>
<dbReference type="PANTHER" id="PTHR43671:SF13">
    <property type="entry name" value="SERINE_THREONINE-PROTEIN KINASE NEK2"/>
    <property type="match status" value="1"/>
</dbReference>
<dbReference type="Proteomes" id="UP000248330">
    <property type="component" value="Unassembled WGS sequence"/>
</dbReference>
<dbReference type="InterPro" id="IPR011009">
    <property type="entry name" value="Kinase-like_dom_sf"/>
</dbReference>
<evidence type="ECO:0000313" key="9">
    <source>
        <dbReference type="EMBL" id="PXV71490.1"/>
    </source>
</evidence>
<evidence type="ECO:0000259" key="8">
    <source>
        <dbReference type="PROSITE" id="PS50011"/>
    </source>
</evidence>
<dbReference type="PANTHER" id="PTHR43671">
    <property type="entry name" value="SERINE/THREONINE-PROTEIN KINASE NEK"/>
    <property type="match status" value="1"/>
</dbReference>
<reference evidence="9 10" key="1">
    <citation type="submission" date="2018-04" db="EMBL/GenBank/DDBJ databases">
        <title>Genomic Encyclopedia of Type Strains, Phase IV (KMG-IV): sequencing the most valuable type-strain genomes for metagenomic binning, comparative biology and taxonomic classification.</title>
        <authorList>
            <person name="Goeker M."/>
        </authorList>
    </citation>
    <scope>NUCLEOTIDE SEQUENCE [LARGE SCALE GENOMIC DNA]</scope>
    <source>
        <strain evidence="9 10">DSM 104150</strain>
    </source>
</reference>
<keyword evidence="7" id="KW-0812">Transmembrane</keyword>
<keyword evidence="3" id="KW-0547">Nucleotide-binding</keyword>
<sequence length="579" mass="60813">MKQDASQAPLAAGAAIGDYVVQRALDHDGQGHRYLARHRSGVCVLHELFPLGVVRRGADGVEPVDSGDRSALRWWTRSYLDRARQFAAIAHPALATIDDPFESGGTAWHACTPSTGQPLAAMLQQPGAIDATRIPRLLADALDALAAIHAAGLVHRVVDPRQLWVHDDGSVILHGFGSLRGPLRLQTRTVHSVATAPYAAPEELQPDLSVTPASDVYALAAIAWQLIARRTPPDAARRLQGEPLPSLAGLADEAVSAELIAVVERALDLEPGRRPGAQEWRSHLQVASARPRRAMTVVPAAAPRRSPAGLWLAVAATVVVGIAGGAWLLVPRTSPPPPAPAAVAAADTAAVPATAQNRPRFVPTSLAAADGPALDRAAFERISAETPQDDSVPIGTATVDPRAGPEPESAPAPVPTPRASPAGIAAATPAPVIASPTATPLPVPLSTPAPVQLADAGSASAPASRSPQVSEQATDTALEVAALRPPAAPTLSPEEAARIEAEQRREAHARQLALERSRCSRHVSELFAQRDFTYADIAGFEDVVKLSDGRLQTPPMRTDDGRRVSFLIDRNGCIARVIR</sequence>
<dbReference type="RefSeq" id="WP_110263602.1">
    <property type="nucleotide sequence ID" value="NZ_CAWNXA010000001.1"/>
</dbReference>
<dbReference type="SUPFAM" id="SSF56112">
    <property type="entry name" value="Protein kinase-like (PK-like)"/>
    <property type="match status" value="1"/>
</dbReference>
<dbReference type="EC" id="2.7.11.1" evidence="1"/>
<evidence type="ECO:0000256" key="3">
    <source>
        <dbReference type="ARBA" id="ARBA00022741"/>
    </source>
</evidence>
<gene>
    <name evidence="9" type="ORF">C8D93_101541</name>
</gene>
<organism evidence="9 10">
    <name type="scientific">Sinimarinibacterium flocculans</name>
    <dbReference type="NCBI Taxonomy" id="985250"/>
    <lineage>
        <taxon>Bacteria</taxon>
        <taxon>Pseudomonadati</taxon>
        <taxon>Pseudomonadota</taxon>
        <taxon>Gammaproteobacteria</taxon>
        <taxon>Nevskiales</taxon>
        <taxon>Nevskiaceae</taxon>
        <taxon>Sinimarinibacterium</taxon>
    </lineage>
</organism>
<feature type="compositionally biased region" description="Pro residues" evidence="6">
    <location>
        <begin position="408"/>
        <end position="418"/>
    </location>
</feature>
<dbReference type="Gene3D" id="1.10.510.10">
    <property type="entry name" value="Transferase(Phosphotransferase) domain 1"/>
    <property type="match status" value="1"/>
</dbReference>
<proteinExistence type="predicted"/>
<evidence type="ECO:0000256" key="1">
    <source>
        <dbReference type="ARBA" id="ARBA00012513"/>
    </source>
</evidence>
<evidence type="ECO:0000313" key="10">
    <source>
        <dbReference type="Proteomes" id="UP000248330"/>
    </source>
</evidence>
<dbReference type="PROSITE" id="PS50011">
    <property type="entry name" value="PROTEIN_KINASE_DOM"/>
    <property type="match status" value="1"/>
</dbReference>
<dbReference type="AlphaFoldDB" id="A0A318EHT2"/>
<feature type="transmembrane region" description="Helical" evidence="7">
    <location>
        <begin position="310"/>
        <end position="330"/>
    </location>
</feature>
<dbReference type="Pfam" id="PF00069">
    <property type="entry name" value="Pkinase"/>
    <property type="match status" value="1"/>
</dbReference>
<dbReference type="OrthoDB" id="9768004at2"/>
<accession>A0A318EHT2</accession>
<name>A0A318EHT2_9GAMM</name>
<keyword evidence="5" id="KW-0067">ATP-binding</keyword>
<evidence type="ECO:0000256" key="2">
    <source>
        <dbReference type="ARBA" id="ARBA00022679"/>
    </source>
</evidence>
<feature type="compositionally biased region" description="Low complexity" evidence="6">
    <location>
        <begin position="454"/>
        <end position="470"/>
    </location>
</feature>
<evidence type="ECO:0000256" key="7">
    <source>
        <dbReference type="SAM" id="Phobius"/>
    </source>
</evidence>
<feature type="region of interest" description="Disordered" evidence="6">
    <location>
        <begin position="443"/>
        <end position="474"/>
    </location>
</feature>
<dbReference type="GO" id="GO:0004674">
    <property type="term" value="F:protein serine/threonine kinase activity"/>
    <property type="evidence" value="ECO:0007669"/>
    <property type="project" value="UniProtKB-EC"/>
</dbReference>
<dbReference type="InterPro" id="IPR050660">
    <property type="entry name" value="NEK_Ser/Thr_kinase"/>
</dbReference>
<keyword evidence="2" id="KW-0808">Transferase</keyword>
<keyword evidence="4 9" id="KW-0418">Kinase</keyword>